<dbReference type="Pfam" id="PF00534">
    <property type="entry name" value="Glycos_transf_1"/>
    <property type="match status" value="1"/>
</dbReference>
<dbReference type="EMBL" id="LTAG01000029">
    <property type="protein sequence ID" value="KXO17738.1"/>
    <property type="molecule type" value="Genomic_DNA"/>
</dbReference>
<dbReference type="GO" id="GO:0016757">
    <property type="term" value="F:glycosyltransferase activity"/>
    <property type="evidence" value="ECO:0007669"/>
    <property type="project" value="InterPro"/>
</dbReference>
<dbReference type="AlphaFoldDB" id="A0A137SZ48"/>
<evidence type="ECO:0000313" key="2">
    <source>
        <dbReference type="EMBL" id="KXO17738.1"/>
    </source>
</evidence>
<feature type="domain" description="Glycosyl transferase family 1" evidence="1">
    <location>
        <begin position="217"/>
        <end position="365"/>
    </location>
</feature>
<dbReference type="PATRIC" id="fig|28125.4.peg.778"/>
<dbReference type="SUPFAM" id="SSF53756">
    <property type="entry name" value="UDP-Glycosyltransferase/glycogen phosphorylase"/>
    <property type="match status" value="1"/>
</dbReference>
<comment type="caution">
    <text evidence="2">The sequence shown here is derived from an EMBL/GenBank/DDBJ whole genome shotgun (WGS) entry which is preliminary data.</text>
</comment>
<reference evidence="2 3" key="1">
    <citation type="submission" date="2016-02" db="EMBL/GenBank/DDBJ databases">
        <authorList>
            <person name="Wen L."/>
            <person name="He K."/>
            <person name="Yang H."/>
        </authorList>
    </citation>
    <scope>NUCLEOTIDE SEQUENCE [LARGE SCALE GENOMIC DNA]</scope>
    <source>
        <strain evidence="2 3">GED7880</strain>
    </source>
</reference>
<protein>
    <submittedName>
        <fullName evidence="2">Glycosyltransferase, group 1 family protein</fullName>
    </submittedName>
</protein>
<dbReference type="InterPro" id="IPR001296">
    <property type="entry name" value="Glyco_trans_1"/>
</dbReference>
<accession>A0A137SZ48</accession>
<evidence type="ECO:0000259" key="1">
    <source>
        <dbReference type="Pfam" id="PF00534"/>
    </source>
</evidence>
<dbReference type="PANTHER" id="PTHR46401">
    <property type="entry name" value="GLYCOSYLTRANSFERASE WBBK-RELATED"/>
    <property type="match status" value="1"/>
</dbReference>
<dbReference type="PANTHER" id="PTHR46401:SF8">
    <property type="entry name" value="BLL6006 PROTEIN"/>
    <property type="match status" value="1"/>
</dbReference>
<evidence type="ECO:0000313" key="3">
    <source>
        <dbReference type="Proteomes" id="UP000070093"/>
    </source>
</evidence>
<dbReference type="STRING" id="28125.HMPREF3202_00796"/>
<gene>
    <name evidence="2" type="ORF">HMPREF3202_00796</name>
</gene>
<dbReference type="Gene3D" id="3.40.50.2000">
    <property type="entry name" value="Glycogen Phosphorylase B"/>
    <property type="match status" value="2"/>
</dbReference>
<dbReference type="RefSeq" id="WP_061314803.1">
    <property type="nucleotide sequence ID" value="NZ_KQ965645.1"/>
</dbReference>
<keyword evidence="2" id="KW-0808">Transferase</keyword>
<dbReference type="Proteomes" id="UP000070093">
    <property type="component" value="Unassembled WGS sequence"/>
</dbReference>
<organism evidence="2 3">
    <name type="scientific">Prevotella bivia</name>
    <dbReference type="NCBI Taxonomy" id="28125"/>
    <lineage>
        <taxon>Bacteria</taxon>
        <taxon>Pseudomonadati</taxon>
        <taxon>Bacteroidota</taxon>
        <taxon>Bacteroidia</taxon>
        <taxon>Bacteroidales</taxon>
        <taxon>Prevotellaceae</taxon>
        <taxon>Prevotella</taxon>
    </lineage>
</organism>
<dbReference type="CDD" id="cd03811">
    <property type="entry name" value="GT4_GT28_WabH-like"/>
    <property type="match status" value="1"/>
</dbReference>
<dbReference type="eggNOG" id="COG0438">
    <property type="taxonomic scope" value="Bacteria"/>
</dbReference>
<sequence>MKKRVLFIISTLQSGGVSKSMVSLLNAWDCNKYETDLLLCSQAGNIYKEQIPKQVNVIYDPRIENVMGGLKSYVWFLRHGHILLALGVLIRLVLSRFSKAKAGVLISRMMPVVTPIEYDLIVDYGGQQLLYYMIDKLKGKKKISFFHSDYRQWPYYYAADKKYYRYVDVIFSISDACVKSLREVFPEYADKVALMENISSPKLLHQLAEEYIDFPSGNVFVTVGHISEQKGIDFAIEAAKILKSRRVQFQWLFVGKIIRQYWIEKVHALGLDDAIKFVGIKTNPYPYMKRATLIVHPTRFEGKSIALDEAKILCKPIVVTNFSTVHDQFEDGVNASICEMNGKSLAEAIVHLAENGDLQHRYITYLTEHIVDNSTEVEKLYQLVNE</sequence>
<proteinExistence type="predicted"/>
<name>A0A137SZ48_9BACT</name>